<dbReference type="Proteomes" id="UP000694867">
    <property type="component" value="Unplaced"/>
</dbReference>
<evidence type="ECO:0000256" key="9">
    <source>
        <dbReference type="ARBA" id="ARBA00023242"/>
    </source>
</evidence>
<evidence type="ECO:0000313" key="14">
    <source>
        <dbReference type="RefSeq" id="XP_003737012.1"/>
    </source>
</evidence>
<dbReference type="InterPro" id="IPR026541">
    <property type="entry name" value="MRG_dom"/>
</dbReference>
<name>A0AAJ6VU14_9ACAR</name>
<evidence type="ECO:0000256" key="6">
    <source>
        <dbReference type="ARBA" id="ARBA00023163"/>
    </source>
</evidence>
<dbReference type="CDD" id="cd18983">
    <property type="entry name" value="CBD_MSL3_like"/>
    <property type="match status" value="1"/>
</dbReference>
<evidence type="ECO:0000313" key="13">
    <source>
        <dbReference type="Proteomes" id="UP000694867"/>
    </source>
</evidence>
<feature type="compositionally biased region" description="Basic and acidic residues" evidence="11">
    <location>
        <begin position="88"/>
        <end position="170"/>
    </location>
</feature>
<dbReference type="InterPro" id="IPR000953">
    <property type="entry name" value="Chromo/chromo_shadow_dom"/>
</dbReference>
<dbReference type="GO" id="GO:0006355">
    <property type="term" value="P:regulation of DNA-templated transcription"/>
    <property type="evidence" value="ECO:0007669"/>
    <property type="project" value="InterPro"/>
</dbReference>
<organism evidence="13 14">
    <name type="scientific">Galendromus occidentalis</name>
    <name type="common">western predatory mite</name>
    <dbReference type="NCBI Taxonomy" id="34638"/>
    <lineage>
        <taxon>Eukaryota</taxon>
        <taxon>Metazoa</taxon>
        <taxon>Ecdysozoa</taxon>
        <taxon>Arthropoda</taxon>
        <taxon>Chelicerata</taxon>
        <taxon>Arachnida</taxon>
        <taxon>Acari</taxon>
        <taxon>Parasitiformes</taxon>
        <taxon>Mesostigmata</taxon>
        <taxon>Gamasina</taxon>
        <taxon>Phytoseioidea</taxon>
        <taxon>Phytoseiidae</taxon>
        <taxon>Typhlodrominae</taxon>
        <taxon>Galendromus</taxon>
    </lineage>
</organism>
<dbReference type="SMART" id="SM00298">
    <property type="entry name" value="CHROMO"/>
    <property type="match status" value="1"/>
</dbReference>
<keyword evidence="7" id="KW-0233">DNA recombination</keyword>
<evidence type="ECO:0000256" key="11">
    <source>
        <dbReference type="SAM" id="MobiDB-lite"/>
    </source>
</evidence>
<evidence type="ECO:0000256" key="10">
    <source>
        <dbReference type="ARBA" id="ARBA00071326"/>
    </source>
</evidence>
<dbReference type="InterPro" id="IPR038217">
    <property type="entry name" value="MRG_C_sf"/>
</dbReference>
<dbReference type="Pfam" id="PF05712">
    <property type="entry name" value="MRG"/>
    <property type="match status" value="1"/>
</dbReference>
<dbReference type="GO" id="GO:0006281">
    <property type="term" value="P:DNA repair"/>
    <property type="evidence" value="ECO:0007669"/>
    <property type="project" value="UniProtKB-KW"/>
</dbReference>
<dbReference type="PIRSF" id="PIRSF038133">
    <property type="entry name" value="HAT_Nua4_EAF3/MRG15"/>
    <property type="match status" value="1"/>
</dbReference>
<keyword evidence="9" id="KW-0539">Nucleus</keyword>
<dbReference type="GeneID" id="100904248"/>
<dbReference type="RefSeq" id="XP_003737012.1">
    <property type="nucleotide sequence ID" value="XM_003736964.2"/>
</dbReference>
<evidence type="ECO:0000256" key="1">
    <source>
        <dbReference type="ARBA" id="ARBA00004123"/>
    </source>
</evidence>
<keyword evidence="6" id="KW-0804">Transcription</keyword>
<dbReference type="PANTHER" id="PTHR10880">
    <property type="entry name" value="MORTALITY FACTOR 4-LIKE PROTEIN"/>
    <property type="match status" value="1"/>
</dbReference>
<reference evidence="14" key="1">
    <citation type="submission" date="2025-08" db="UniProtKB">
        <authorList>
            <consortium name="RefSeq"/>
        </authorList>
    </citation>
    <scope>IDENTIFICATION</scope>
</reference>
<keyword evidence="4" id="KW-0007">Acetylation</keyword>
<dbReference type="Pfam" id="PF22732">
    <property type="entry name" value="MSL3_chromo-like"/>
    <property type="match status" value="1"/>
</dbReference>
<dbReference type="GO" id="GO:0035267">
    <property type="term" value="C:NuA4 histone acetyltransferase complex"/>
    <property type="evidence" value="ECO:0007669"/>
    <property type="project" value="TreeGrafter"/>
</dbReference>
<evidence type="ECO:0000256" key="4">
    <source>
        <dbReference type="ARBA" id="ARBA00022990"/>
    </source>
</evidence>
<dbReference type="GO" id="GO:0006310">
    <property type="term" value="P:DNA recombination"/>
    <property type="evidence" value="ECO:0007669"/>
    <property type="project" value="UniProtKB-KW"/>
</dbReference>
<gene>
    <name evidence="14" type="primary">LOC100904248</name>
</gene>
<keyword evidence="2" id="KW-0227">DNA damage</keyword>
<proteinExistence type="predicted"/>
<dbReference type="InterPro" id="IPR016197">
    <property type="entry name" value="Chromo-like_dom_sf"/>
</dbReference>
<comment type="subcellular location">
    <subcellularLocation>
        <location evidence="1">Nucleus</location>
    </subcellularLocation>
</comment>
<protein>
    <recommendedName>
        <fullName evidence="10">Mortality factor 4-like protein 1</fullName>
    </recommendedName>
</protein>
<dbReference type="FunFam" id="1.10.274.30:FF:000001">
    <property type="entry name" value="Mortality factor 4-like protein 1"/>
    <property type="match status" value="1"/>
</dbReference>
<dbReference type="GO" id="GO:0005634">
    <property type="term" value="C:nucleus"/>
    <property type="evidence" value="ECO:0007669"/>
    <property type="project" value="UniProtKB-SubCell"/>
</dbReference>
<dbReference type="InterPro" id="IPR008676">
    <property type="entry name" value="MRG"/>
</dbReference>
<keyword evidence="5" id="KW-0805">Transcription regulation</keyword>
<evidence type="ECO:0000259" key="12">
    <source>
        <dbReference type="SMART" id="SM00298"/>
    </source>
</evidence>
<dbReference type="KEGG" id="goe:100904248"/>
<evidence type="ECO:0000256" key="8">
    <source>
        <dbReference type="ARBA" id="ARBA00023204"/>
    </source>
</evidence>
<keyword evidence="3" id="KW-0156">Chromatin regulator</keyword>
<dbReference type="GO" id="GO:0006325">
    <property type="term" value="P:chromatin organization"/>
    <property type="evidence" value="ECO:0007669"/>
    <property type="project" value="UniProtKB-KW"/>
</dbReference>
<dbReference type="InterPro" id="IPR053820">
    <property type="entry name" value="MSL3_chromo-like"/>
</dbReference>
<keyword evidence="13" id="KW-1185">Reference proteome</keyword>
<sequence>MAPKFKFQENEKVLCFHGPLLYEAKCIRSQCKDKQIKYFVHYSGWNNKWDEWVPESRVLKVNEANLQKQADLQAAQQKARKENKKNKKDADKRDSSVAVKDTSKKEKETSSKDETSAKKDVKEKERTTNASGKKRESLPAAGKEKAGTSADEPKKKKNKVDPHVESEEHYTQKIEVKIKIPDDLKNRLADDWDLIWRQKKLVKLPCEYTVERILNEYLTQKISVKGTTISKETAVTELTGGIRDYFNSMLGKHLLYKFERPQYAQILEQHKDKKMSEIYGAIHLLRMFSLLGRFLAYTPLDEKNVQLLLTHLHDFLRFVCRNDQYCSMCEYAIASPDYHRRAM</sequence>
<evidence type="ECO:0000256" key="5">
    <source>
        <dbReference type="ARBA" id="ARBA00023015"/>
    </source>
</evidence>
<feature type="domain" description="Chromo" evidence="12">
    <location>
        <begin position="6"/>
        <end position="74"/>
    </location>
</feature>
<evidence type="ECO:0000256" key="3">
    <source>
        <dbReference type="ARBA" id="ARBA00022853"/>
    </source>
</evidence>
<dbReference type="FunFam" id="2.30.30.140:FF:000024">
    <property type="entry name" value="Mortality factor 4-like protein 1"/>
    <property type="match status" value="1"/>
</dbReference>
<dbReference type="AlphaFoldDB" id="A0AAJ6VU14"/>
<keyword evidence="8" id="KW-0234">DNA repair</keyword>
<dbReference type="PANTHER" id="PTHR10880:SF48">
    <property type="entry name" value="MORTALITY FACTOR 4 LIKE 2"/>
    <property type="match status" value="1"/>
</dbReference>
<feature type="region of interest" description="Disordered" evidence="11">
    <location>
        <begin position="70"/>
        <end position="170"/>
    </location>
</feature>
<evidence type="ECO:0000256" key="2">
    <source>
        <dbReference type="ARBA" id="ARBA00022763"/>
    </source>
</evidence>
<dbReference type="Gene3D" id="2.30.30.140">
    <property type="match status" value="1"/>
</dbReference>
<dbReference type="PROSITE" id="PS51640">
    <property type="entry name" value="MRG"/>
    <property type="match status" value="1"/>
</dbReference>
<evidence type="ECO:0000256" key="7">
    <source>
        <dbReference type="ARBA" id="ARBA00023172"/>
    </source>
</evidence>
<dbReference type="Gene3D" id="1.10.274.30">
    <property type="entry name" value="MRG domain"/>
    <property type="match status" value="1"/>
</dbReference>
<dbReference type="SUPFAM" id="SSF54160">
    <property type="entry name" value="Chromo domain-like"/>
    <property type="match status" value="1"/>
</dbReference>
<accession>A0AAJ6VU14</accession>